<accession>A0ABT1Y1V0</accession>
<feature type="transmembrane region" description="Helical" evidence="1">
    <location>
        <begin position="12"/>
        <end position="31"/>
    </location>
</feature>
<proteinExistence type="predicted"/>
<keyword evidence="1" id="KW-1133">Transmembrane helix</keyword>
<dbReference type="RefSeq" id="WP_035184436.1">
    <property type="nucleotide sequence ID" value="NZ_QOCY01000052.1"/>
</dbReference>
<evidence type="ECO:0000313" key="2">
    <source>
        <dbReference type="EMBL" id="MCR5971678.1"/>
    </source>
</evidence>
<keyword evidence="1" id="KW-0812">Transmembrane</keyword>
<evidence type="ECO:0000313" key="3">
    <source>
        <dbReference type="Proteomes" id="UP001524940"/>
    </source>
</evidence>
<dbReference type="EMBL" id="QOCY01000052">
    <property type="protein sequence ID" value="MCR5971678.1"/>
    <property type="molecule type" value="Genomic_DNA"/>
</dbReference>
<reference evidence="2 3" key="1">
    <citation type="submission" date="2018-07" db="EMBL/GenBank/DDBJ databases">
        <title>Genome sequencing and assembly of Lactobacillus leichmannii.</title>
        <authorList>
            <person name="Rong J.-C."/>
            <person name="Li M.-Y."/>
            <person name="Zhang Q.-F."/>
            <person name="Chi N.-Y."/>
        </authorList>
    </citation>
    <scope>NUCLEOTIDE SEQUENCE [LARGE SCALE GENOMIC DNA]</scope>
    <source>
        <strain evidence="2 3">JCM 1148</strain>
    </source>
</reference>
<gene>
    <name evidence="2" type="ORF">DS743_07725</name>
</gene>
<comment type="caution">
    <text evidence="2">The sequence shown here is derived from an EMBL/GenBank/DDBJ whole genome shotgun (WGS) entry which is preliminary data.</text>
</comment>
<dbReference type="Proteomes" id="UP001524940">
    <property type="component" value="Unassembled WGS sequence"/>
</dbReference>
<name>A0ABT1Y1V0_LACLE</name>
<keyword evidence="1" id="KW-0472">Membrane</keyword>
<feature type="transmembrane region" description="Helical" evidence="1">
    <location>
        <begin position="51"/>
        <end position="70"/>
    </location>
</feature>
<evidence type="ECO:0000256" key="1">
    <source>
        <dbReference type="SAM" id="Phobius"/>
    </source>
</evidence>
<protein>
    <submittedName>
        <fullName evidence="2">Uncharacterized protein</fullName>
    </submittedName>
</protein>
<organism evidence="2 3">
    <name type="scientific">Lactobacillus leichmannii</name>
    <dbReference type="NCBI Taxonomy" id="28039"/>
    <lineage>
        <taxon>Bacteria</taxon>
        <taxon>Bacillati</taxon>
        <taxon>Bacillota</taxon>
        <taxon>Bacilli</taxon>
        <taxon>Lactobacillales</taxon>
        <taxon>Lactobacillaceae</taxon>
        <taxon>Lactobacillus</taxon>
    </lineage>
</organism>
<sequence length="76" mass="8921">MLFCLKLVDSYWSRYSYLGIFILIFMAGIFFRQVKNKVQLTYTIPKLKLGSLISGLAAFVLLLVAFWPKIRQRSRK</sequence>
<keyword evidence="3" id="KW-1185">Reference proteome</keyword>